<dbReference type="InterPro" id="IPR033120">
    <property type="entry name" value="HOTDOG_ACOT"/>
</dbReference>
<dbReference type="OrthoDB" id="331699at2759"/>
<dbReference type="Pfam" id="PF03061">
    <property type="entry name" value="4HBT"/>
    <property type="match status" value="2"/>
</dbReference>
<dbReference type="GO" id="GO:0052816">
    <property type="term" value="F:long-chain fatty acyl-CoA hydrolase activity"/>
    <property type="evidence" value="ECO:0007669"/>
    <property type="project" value="TreeGrafter"/>
</dbReference>
<feature type="domain" description="HotDog ACOT-type" evidence="3">
    <location>
        <begin position="251"/>
        <end position="363"/>
    </location>
</feature>
<feature type="active site" evidence="2">
    <location>
        <position position="79"/>
    </location>
</feature>
<feature type="active site" evidence="2">
    <location>
        <position position="281"/>
    </location>
</feature>
<dbReference type="GO" id="GO:0005829">
    <property type="term" value="C:cytosol"/>
    <property type="evidence" value="ECO:0007669"/>
    <property type="project" value="TreeGrafter"/>
</dbReference>
<name>A0A0L0G9Z5_9EUKA</name>
<dbReference type="PANTHER" id="PTHR11049">
    <property type="entry name" value="ACYL COENZYME A THIOESTER HYDROLASE"/>
    <property type="match status" value="1"/>
</dbReference>
<reference evidence="4 5" key="1">
    <citation type="submission" date="2011-02" db="EMBL/GenBank/DDBJ databases">
        <title>The Genome Sequence of Sphaeroforma arctica JP610.</title>
        <authorList>
            <consortium name="The Broad Institute Genome Sequencing Platform"/>
            <person name="Russ C."/>
            <person name="Cuomo C."/>
            <person name="Young S.K."/>
            <person name="Zeng Q."/>
            <person name="Gargeya S."/>
            <person name="Alvarado L."/>
            <person name="Berlin A."/>
            <person name="Chapman S.B."/>
            <person name="Chen Z."/>
            <person name="Freedman E."/>
            <person name="Gellesch M."/>
            <person name="Goldberg J."/>
            <person name="Griggs A."/>
            <person name="Gujja S."/>
            <person name="Heilman E."/>
            <person name="Heiman D."/>
            <person name="Howarth C."/>
            <person name="Mehta T."/>
            <person name="Neiman D."/>
            <person name="Pearson M."/>
            <person name="Roberts A."/>
            <person name="Saif S."/>
            <person name="Shea T."/>
            <person name="Shenoy N."/>
            <person name="Sisk P."/>
            <person name="Stolte C."/>
            <person name="Sykes S."/>
            <person name="White J."/>
            <person name="Yandava C."/>
            <person name="Burger G."/>
            <person name="Gray M.W."/>
            <person name="Holland P.W.H."/>
            <person name="King N."/>
            <person name="Lang F.B.F."/>
            <person name="Roger A.J."/>
            <person name="Ruiz-Trillo I."/>
            <person name="Haas B."/>
            <person name="Nusbaum C."/>
            <person name="Birren B."/>
        </authorList>
    </citation>
    <scope>NUCLEOTIDE SEQUENCE [LARGE SCALE GENOMIC DNA]</scope>
    <source>
        <strain evidence="4 5">JP610</strain>
    </source>
</reference>
<gene>
    <name evidence="4" type="ORF">SARC_01966</name>
</gene>
<evidence type="ECO:0000256" key="1">
    <source>
        <dbReference type="ARBA" id="ARBA00022801"/>
    </source>
</evidence>
<evidence type="ECO:0000313" key="4">
    <source>
        <dbReference type="EMBL" id="KNC85857.1"/>
    </source>
</evidence>
<evidence type="ECO:0000313" key="5">
    <source>
        <dbReference type="Proteomes" id="UP000054560"/>
    </source>
</evidence>
<keyword evidence="1" id="KW-0378">Hydrolase</keyword>
<evidence type="ECO:0000256" key="2">
    <source>
        <dbReference type="PIRSR" id="PIRSR640170-1"/>
    </source>
</evidence>
<dbReference type="Gene3D" id="3.10.129.10">
    <property type="entry name" value="Hotdog Thioesterase"/>
    <property type="match status" value="2"/>
</dbReference>
<dbReference type="SUPFAM" id="SSF54637">
    <property type="entry name" value="Thioesterase/thiol ester dehydrase-isomerase"/>
    <property type="match status" value="2"/>
</dbReference>
<proteinExistence type="predicted"/>
<dbReference type="STRING" id="667725.A0A0L0G9Z5"/>
<dbReference type="PANTHER" id="PTHR11049:SF24">
    <property type="entry name" value="CYTOSOLIC ACYL COENZYME A THIOESTER HYDROLASE"/>
    <property type="match status" value="1"/>
</dbReference>
<keyword evidence="5" id="KW-1185">Reference proteome</keyword>
<dbReference type="InterPro" id="IPR006683">
    <property type="entry name" value="Thioestr_dom"/>
</dbReference>
<dbReference type="GeneID" id="25902470"/>
<dbReference type="eggNOG" id="KOG2763">
    <property type="taxonomic scope" value="Eukaryota"/>
</dbReference>
<feature type="domain" description="HotDog ACOT-type" evidence="3">
    <location>
        <begin position="63"/>
        <end position="183"/>
    </location>
</feature>
<dbReference type="AlphaFoldDB" id="A0A0L0G9Z5"/>
<organism evidence="4 5">
    <name type="scientific">Sphaeroforma arctica JP610</name>
    <dbReference type="NCBI Taxonomy" id="667725"/>
    <lineage>
        <taxon>Eukaryota</taxon>
        <taxon>Ichthyosporea</taxon>
        <taxon>Ichthyophonida</taxon>
        <taxon>Sphaeroforma</taxon>
    </lineage>
</organism>
<dbReference type="InterPro" id="IPR040170">
    <property type="entry name" value="Cytosol_ACT"/>
</dbReference>
<dbReference type="GO" id="GO:0006637">
    <property type="term" value="P:acyl-CoA metabolic process"/>
    <property type="evidence" value="ECO:0007669"/>
    <property type="project" value="TreeGrafter"/>
</dbReference>
<dbReference type="RefSeq" id="XP_014159759.1">
    <property type="nucleotide sequence ID" value="XM_014304284.1"/>
</dbReference>
<dbReference type="EMBL" id="KQ241680">
    <property type="protein sequence ID" value="KNC85857.1"/>
    <property type="molecule type" value="Genomic_DNA"/>
</dbReference>
<accession>A0A0L0G9Z5</accession>
<dbReference type="CDD" id="cd03442">
    <property type="entry name" value="BFIT_BACH"/>
    <property type="match status" value="2"/>
</dbReference>
<dbReference type="InterPro" id="IPR029069">
    <property type="entry name" value="HotDog_dom_sf"/>
</dbReference>
<sequence length="400" mass="43914">MFALLTAERLLGGLRFLALKRPAFVSTLRAALLQPEVVSALAHGKRTKSNAVEDVHIHREEILGRGVQICQVLGPGDSNPAGNVHGGVVLKLAESAGYLAVARHCNANRTDDQPLVPYSARMEKSAFINPMYLGQCAVVNAKVAYASNRTVQVHVDVWAENLLSGHLTLCNQARIWYVAFRAGKDSEVPQRVPPVVPINDDEKQAYAEGQKEHATAKSLKHIQPVVSDLEDYRRGLGRETHLNDGDTRTVGWSFTELAQMVCPSHCEDNKATAGVIMKLMDTCAGIAAVRHARSNVVTVALSQMEFFKPINLGEIMSVSGRITYVSERSIEVEVIVTAYAPIETRKTDAKVRCVFSMVPLAWHGGALTIPKLQLLTDEEKVRFLRGEERYKARRTVSAAA</sequence>
<dbReference type="Proteomes" id="UP000054560">
    <property type="component" value="Unassembled WGS sequence"/>
</dbReference>
<dbReference type="PROSITE" id="PS51770">
    <property type="entry name" value="HOTDOG_ACOT"/>
    <property type="match status" value="2"/>
</dbReference>
<dbReference type="GO" id="GO:0009062">
    <property type="term" value="P:fatty acid catabolic process"/>
    <property type="evidence" value="ECO:0007669"/>
    <property type="project" value="TreeGrafter"/>
</dbReference>
<evidence type="ECO:0000259" key="3">
    <source>
        <dbReference type="PROSITE" id="PS51770"/>
    </source>
</evidence>
<protein>
    <recommendedName>
        <fullName evidence="3">HotDog ACOT-type domain-containing protein</fullName>
    </recommendedName>
</protein>